<gene>
    <name evidence="2" type="ORF">FGF68_05180</name>
</gene>
<keyword evidence="1" id="KW-1133">Transmembrane helix</keyword>
<dbReference type="InterPro" id="IPR011978">
    <property type="entry name" value="YgfB-like"/>
</dbReference>
<accession>A0A5C4S1D1</accession>
<evidence type="ECO:0000313" key="3">
    <source>
        <dbReference type="Proteomes" id="UP000309544"/>
    </source>
</evidence>
<feature type="transmembrane region" description="Helical" evidence="1">
    <location>
        <begin position="37"/>
        <end position="55"/>
    </location>
</feature>
<evidence type="ECO:0000313" key="2">
    <source>
        <dbReference type="EMBL" id="TNJ36968.1"/>
    </source>
</evidence>
<reference evidence="2 3" key="1">
    <citation type="submission" date="2019-05" db="EMBL/GenBank/DDBJ databases">
        <title>Draft Whole-Genome sequence of the green sulfur bacterium Prosthecochloris vibrioformis DSM 260.</title>
        <authorList>
            <person name="Meyer T.E."/>
            <person name="Kyndt J.A."/>
        </authorList>
    </citation>
    <scope>NUCLEOTIDE SEQUENCE [LARGE SCALE GENOMIC DNA]</scope>
    <source>
        <strain evidence="2 3">DSM 260</strain>
    </source>
</reference>
<sequence>MPCRWWAGVLFLVASSIFFFRVRWSASSTLGKQLDKALFSGDSGALCVSFIYLLTSKSLYMNMSEDLQRPVTPEELEELEDFLLSDKTSENSMTLDMLDGYLTSVVIGPQPLMPEEWMPYVWGLDDDPDPEFESEKEAERIIGILLRYSNTIADVFVADPDSWLPLFEQCSYPEEEDRMIAIESWAYAFVLGIELVSDEWKPMFEDDDASGLMLPIFILGRIDDNLEVAAEDELDEWVDALPEAVSGIYEYWLARRYKNA</sequence>
<name>A0A5C4S1D1_PROVB</name>
<comment type="caution">
    <text evidence="2">The sequence shown here is derived from an EMBL/GenBank/DDBJ whole genome shotgun (WGS) entry which is preliminary data.</text>
</comment>
<keyword evidence="1" id="KW-0812">Transmembrane</keyword>
<keyword evidence="1" id="KW-0472">Membrane</keyword>
<keyword evidence="3" id="KW-1185">Reference proteome</keyword>
<dbReference type="InterPro" id="IPR036255">
    <property type="entry name" value="YgfB-like_sf"/>
</dbReference>
<dbReference type="Pfam" id="PF03695">
    <property type="entry name" value="UPF0149"/>
    <property type="match status" value="1"/>
</dbReference>
<dbReference type="AlphaFoldDB" id="A0A5C4S1D1"/>
<organism evidence="2 3">
    <name type="scientific">Prosthecochloris vibrioformis</name>
    <name type="common">Chlorobium vibrioforme</name>
    <dbReference type="NCBI Taxonomy" id="1098"/>
    <lineage>
        <taxon>Bacteria</taxon>
        <taxon>Pseudomonadati</taxon>
        <taxon>Chlorobiota</taxon>
        <taxon>Chlorobiia</taxon>
        <taxon>Chlorobiales</taxon>
        <taxon>Chlorobiaceae</taxon>
        <taxon>Prosthecochloris</taxon>
    </lineage>
</organism>
<dbReference type="Gene3D" id="1.20.120.740">
    <property type="entry name" value="YgfB uncharacterised protein family UPF0149, PF03695"/>
    <property type="match status" value="1"/>
</dbReference>
<dbReference type="NCBIfam" id="TIGR02292">
    <property type="entry name" value="ygfB_yecA"/>
    <property type="match status" value="1"/>
</dbReference>
<dbReference type="SUPFAM" id="SSF101327">
    <property type="entry name" value="YgfB-like"/>
    <property type="match status" value="1"/>
</dbReference>
<protein>
    <submittedName>
        <fullName evidence="2">YecA family protein</fullName>
    </submittedName>
</protein>
<proteinExistence type="predicted"/>
<dbReference type="EMBL" id="VDCI01000003">
    <property type="protein sequence ID" value="TNJ36968.1"/>
    <property type="molecule type" value="Genomic_DNA"/>
</dbReference>
<dbReference type="Proteomes" id="UP000309544">
    <property type="component" value="Unassembled WGS sequence"/>
</dbReference>
<evidence type="ECO:0000256" key="1">
    <source>
        <dbReference type="SAM" id="Phobius"/>
    </source>
</evidence>